<evidence type="ECO:0000256" key="3">
    <source>
        <dbReference type="ARBA" id="ARBA00022692"/>
    </source>
</evidence>
<feature type="transmembrane region" description="Helical" evidence="7">
    <location>
        <begin position="110"/>
        <end position="131"/>
    </location>
</feature>
<evidence type="ECO:0000256" key="5">
    <source>
        <dbReference type="ARBA" id="ARBA00022989"/>
    </source>
</evidence>
<dbReference type="STRING" id="869213.GCA_000517085_04424"/>
<evidence type="ECO:0000256" key="1">
    <source>
        <dbReference type="ARBA" id="ARBA00004141"/>
    </source>
</evidence>
<dbReference type="Proteomes" id="UP000019402">
    <property type="component" value="Unassembled WGS sequence"/>
</dbReference>
<dbReference type="PANTHER" id="PTHR43731">
    <property type="entry name" value="RHOMBOID PROTEASE"/>
    <property type="match status" value="1"/>
</dbReference>
<name>W7XTT9_9BACT</name>
<dbReference type="Gene3D" id="1.20.1540.10">
    <property type="entry name" value="Rhomboid-like"/>
    <property type="match status" value="1"/>
</dbReference>
<evidence type="ECO:0000259" key="8">
    <source>
        <dbReference type="Pfam" id="PF01694"/>
    </source>
</evidence>
<dbReference type="InterPro" id="IPR022764">
    <property type="entry name" value="Peptidase_S54_rhomboid_dom"/>
</dbReference>
<keyword evidence="4" id="KW-0378">Hydrolase</keyword>
<keyword evidence="3 7" id="KW-0812">Transmembrane</keyword>
<keyword evidence="10" id="KW-1185">Reference proteome</keyword>
<dbReference type="Pfam" id="PF01694">
    <property type="entry name" value="Rhomboid"/>
    <property type="match status" value="1"/>
</dbReference>
<dbReference type="GO" id="GO:0004252">
    <property type="term" value="F:serine-type endopeptidase activity"/>
    <property type="evidence" value="ECO:0007669"/>
    <property type="project" value="InterPro"/>
</dbReference>
<dbReference type="GO" id="GO:0016020">
    <property type="term" value="C:membrane"/>
    <property type="evidence" value="ECO:0007669"/>
    <property type="project" value="UniProtKB-SubCell"/>
</dbReference>
<feature type="domain" description="Peptidase S54 rhomboid" evidence="8">
    <location>
        <begin position="39"/>
        <end position="188"/>
    </location>
</feature>
<dbReference type="eggNOG" id="COG0705">
    <property type="taxonomic scope" value="Bacteria"/>
</dbReference>
<proteinExistence type="inferred from homology"/>
<feature type="transmembrane region" description="Helical" evidence="7">
    <location>
        <begin position="87"/>
        <end position="104"/>
    </location>
</feature>
<dbReference type="InterPro" id="IPR050925">
    <property type="entry name" value="Rhomboid_protease_S54"/>
</dbReference>
<evidence type="ECO:0000256" key="6">
    <source>
        <dbReference type="ARBA" id="ARBA00023136"/>
    </source>
</evidence>
<evidence type="ECO:0000313" key="9">
    <source>
        <dbReference type="EMBL" id="GAF01410.1"/>
    </source>
</evidence>
<feature type="transmembrane region" description="Helical" evidence="7">
    <location>
        <begin position="138"/>
        <end position="157"/>
    </location>
</feature>
<dbReference type="OrthoDB" id="9807874at2"/>
<sequence>MNVLIILIAAIGIVSSIAFSQPHIFDKYKFNAYQIIHRKEYIRLLSHGFIHGSWTHLLVNMFVLYSFGNAVIYYFNQAFSGRGNIMFLILFFAGLVFSSMYSLFKEKDNPYYSSIGASGAVSAVVFASIFFAPYAKLYLFFAIPIPGIIFGVAYLVYSRIMAQRNIDNVGHDAHFWGAIFGFVFPIIYKPSLFLHFIHELMPFLK</sequence>
<keyword evidence="6 7" id="KW-0472">Membrane</keyword>
<dbReference type="AlphaFoldDB" id="W7XTT9"/>
<dbReference type="RefSeq" id="WP_027473645.1">
    <property type="nucleotide sequence ID" value="NZ_BAMD01000001.1"/>
</dbReference>
<organism evidence="9 10">
    <name type="scientific">Saccharicrinis fermentans DSM 9555 = JCM 21142</name>
    <dbReference type="NCBI Taxonomy" id="869213"/>
    <lineage>
        <taxon>Bacteria</taxon>
        <taxon>Pseudomonadati</taxon>
        <taxon>Bacteroidota</taxon>
        <taxon>Bacteroidia</taxon>
        <taxon>Marinilabiliales</taxon>
        <taxon>Marinilabiliaceae</taxon>
        <taxon>Saccharicrinis</taxon>
    </lineage>
</organism>
<protein>
    <submittedName>
        <fullName evidence="9">Rhombosortase</fullName>
    </submittedName>
</protein>
<evidence type="ECO:0000256" key="4">
    <source>
        <dbReference type="ARBA" id="ARBA00022801"/>
    </source>
</evidence>
<dbReference type="PANTHER" id="PTHR43731:SF14">
    <property type="entry name" value="PRESENILIN-ASSOCIATED RHOMBOID-LIKE PROTEIN, MITOCHONDRIAL"/>
    <property type="match status" value="1"/>
</dbReference>
<dbReference type="SUPFAM" id="SSF144091">
    <property type="entry name" value="Rhomboid-like"/>
    <property type="match status" value="1"/>
</dbReference>
<dbReference type="InterPro" id="IPR035952">
    <property type="entry name" value="Rhomboid-like_sf"/>
</dbReference>
<evidence type="ECO:0000313" key="10">
    <source>
        <dbReference type="Proteomes" id="UP000019402"/>
    </source>
</evidence>
<accession>W7XTT9</accession>
<evidence type="ECO:0000256" key="7">
    <source>
        <dbReference type="SAM" id="Phobius"/>
    </source>
</evidence>
<comment type="subcellular location">
    <subcellularLocation>
        <location evidence="1">Membrane</location>
        <topology evidence="1">Multi-pass membrane protein</topology>
    </subcellularLocation>
</comment>
<comment type="caution">
    <text evidence="9">The sequence shown here is derived from an EMBL/GenBank/DDBJ whole genome shotgun (WGS) entry which is preliminary data.</text>
</comment>
<feature type="transmembrane region" description="Helical" evidence="7">
    <location>
        <begin position="54"/>
        <end position="75"/>
    </location>
</feature>
<comment type="similarity">
    <text evidence="2">Belongs to the peptidase S54 family.</text>
</comment>
<gene>
    <name evidence="9" type="ORF">JCM21142_16</name>
</gene>
<dbReference type="EMBL" id="BAMD01000001">
    <property type="protein sequence ID" value="GAF01410.1"/>
    <property type="molecule type" value="Genomic_DNA"/>
</dbReference>
<feature type="transmembrane region" description="Helical" evidence="7">
    <location>
        <begin position="177"/>
        <end position="197"/>
    </location>
</feature>
<reference evidence="9 10" key="1">
    <citation type="journal article" date="2014" name="Genome Announc.">
        <title>Draft Genome Sequence of Cytophaga fermentans JCM 21142T, a Facultative Anaerobe Isolated from Marine Mud.</title>
        <authorList>
            <person name="Starns D."/>
            <person name="Oshima K."/>
            <person name="Suda W."/>
            <person name="Iino T."/>
            <person name="Yuki M."/>
            <person name="Inoue J."/>
            <person name="Kitamura K."/>
            <person name="Iida T."/>
            <person name="Darby A."/>
            <person name="Hattori M."/>
            <person name="Ohkuma M."/>
        </authorList>
    </citation>
    <scope>NUCLEOTIDE SEQUENCE [LARGE SCALE GENOMIC DNA]</scope>
    <source>
        <strain evidence="9 10">JCM 21142</strain>
    </source>
</reference>
<evidence type="ECO:0000256" key="2">
    <source>
        <dbReference type="ARBA" id="ARBA00009045"/>
    </source>
</evidence>
<keyword evidence="5 7" id="KW-1133">Transmembrane helix</keyword>